<dbReference type="PRINTS" id="PR00390">
    <property type="entry name" value="PHPHLIPASEC"/>
</dbReference>
<feature type="domain" description="C2" evidence="6">
    <location>
        <begin position="536"/>
        <end position="663"/>
    </location>
</feature>
<dbReference type="InterPro" id="IPR001192">
    <property type="entry name" value="PI-PLC_fam"/>
</dbReference>
<comment type="subcellular location">
    <subcellularLocation>
        <location evidence="1">Cytoplasm</location>
    </subcellularLocation>
</comment>
<dbReference type="Gene3D" id="1.10.238.10">
    <property type="entry name" value="EF-hand"/>
    <property type="match status" value="1"/>
</dbReference>
<evidence type="ECO:0000313" key="8">
    <source>
        <dbReference type="Ensembl" id="ENSENLP00000023639.1"/>
    </source>
</evidence>
<keyword evidence="4" id="KW-0378">Hydrolase</keyword>
<dbReference type="Pfam" id="PF00387">
    <property type="entry name" value="PI-PLC-Y"/>
    <property type="match status" value="1"/>
</dbReference>
<dbReference type="InterPro" id="IPR053945">
    <property type="entry name" value="PLCB1-4-like_EFh"/>
</dbReference>
<name>A0A665UWE9_ECHNA</name>
<dbReference type="PANTHER" id="PTHR10336:SF10">
    <property type="entry name" value="1-PHOSPHATIDYLINOSITOL 4,5-BISPHOSPHATE PHOSPHODIESTERASE BETA-2"/>
    <property type="match status" value="1"/>
</dbReference>
<proteinExistence type="predicted"/>
<keyword evidence="9" id="KW-1185">Reference proteome</keyword>
<evidence type="ECO:0000256" key="1">
    <source>
        <dbReference type="ARBA" id="ARBA00004496"/>
    </source>
</evidence>
<dbReference type="PROSITE" id="PS50004">
    <property type="entry name" value="C2"/>
    <property type="match status" value="1"/>
</dbReference>
<evidence type="ECO:0000256" key="3">
    <source>
        <dbReference type="ARBA" id="ARBA00023224"/>
    </source>
</evidence>
<dbReference type="InterPro" id="IPR000008">
    <property type="entry name" value="C2_dom"/>
</dbReference>
<dbReference type="Gene3D" id="2.30.29.240">
    <property type="match status" value="1"/>
</dbReference>
<feature type="compositionally biased region" description="Polar residues" evidence="5">
    <location>
        <begin position="836"/>
        <end position="856"/>
    </location>
</feature>
<evidence type="ECO:0000256" key="2">
    <source>
        <dbReference type="ARBA" id="ARBA00022490"/>
    </source>
</evidence>
<feature type="domain" description="PI-PLC Y-box" evidence="7">
    <location>
        <begin position="422"/>
        <end position="536"/>
    </location>
</feature>
<dbReference type="Pfam" id="PF17787">
    <property type="entry name" value="PH_14"/>
    <property type="match status" value="1"/>
</dbReference>
<keyword evidence="2" id="KW-0963">Cytoplasm</keyword>
<feature type="compositionally biased region" description="Basic and acidic residues" evidence="5">
    <location>
        <begin position="708"/>
        <end position="722"/>
    </location>
</feature>
<sequence>MEFSFFLCFEQHPKVRNVFNLDFPDSNHLAKTLTIVAGPDTVNLTYYNFFASKEKVTQNWADDILAIAYNAARSNACRQVFLDKIIYKMFPADKKRVESALAAAHLPKGKYDTMKPDVFTEAAFKVFLTNFCPRPEIYEIFTSYSTKPTMTKENFTKFLNEKQRDSRLNEELFPRLRQDQIKALIDRYEPCANNSNRGLISPEGLLFYLMGPETCVVIQDKLAKSQEMTHPIPHYFIKSSHNTYLTAGQFSGVSSPEMYRQCLLSGCRCLELDCWKGKPPDEEPIITHGFTMTTEILFKDVIEAIAESAFKTSQYPVILSFENHVDSVKQQEKMANYCKAIFGDALLTEPLDKYPLKPGQQIPSPSELMGKILIKNKKGHEKPAQDKNCHSCLARAFSPSADFLLVPPQGTAGQEVTAYEAMSSLVNYIQPNKFVSFENAKKKNKSYVISSFVETKGEKLCFLTIFLRYNKRQMSRIYPKGTRMDSSNYSPQPFWNVGCQMVALNYQTMDFPMQLNLALFEFNGRTGYLLKHDVLRRGDKKFDPFCDRIDTVVASTLTIKIYSGQFLSDKSVKTGVEVEVIGLPGDPKKKYRTKWSSTPNSINPVWNEEPFVFEKILLPEMASLRIVVHEENGKFLGHRIIPLDAIQSGFHHICLRSESNMPLTLPAVFVYIEVKDYIPAAFAGAWLFTYAPSGSCILSLNFLPPLEKDTSEPAPPLDDKDQSPQSPPEVSAEETKEETENTAEAPQPAEELPQIPDEAAADADDPTPDVGASDAPAEAAPPPPEKEAPPEPKPAPDTKEEQAIEPCTDPELGSDDKTGIEEAPVEPAALVVPSPAETSQKSTGSNDSSQPPTDSEGNAEVLHVLHMHTIQDNSDIFFLVE</sequence>
<dbReference type="CDD" id="cd00275">
    <property type="entry name" value="C2_PLC_like"/>
    <property type="match status" value="1"/>
</dbReference>
<gene>
    <name evidence="8" type="primary">plcb2</name>
</gene>
<evidence type="ECO:0000256" key="5">
    <source>
        <dbReference type="SAM" id="MobiDB-lite"/>
    </source>
</evidence>
<dbReference type="GO" id="GO:0046488">
    <property type="term" value="P:phosphatidylinositol metabolic process"/>
    <property type="evidence" value="ECO:0007669"/>
    <property type="project" value="TreeGrafter"/>
</dbReference>
<dbReference type="SMART" id="SM00149">
    <property type="entry name" value="PLCYc"/>
    <property type="match status" value="1"/>
</dbReference>
<dbReference type="PROSITE" id="PS50007">
    <property type="entry name" value="PIPLC_X_DOMAIN"/>
    <property type="match status" value="1"/>
</dbReference>
<dbReference type="InterPro" id="IPR000909">
    <property type="entry name" value="PLipase_C_PInositol-sp_X_dom"/>
</dbReference>
<dbReference type="FunFam" id="2.60.40.150:FF:000105">
    <property type="entry name" value="1-phosphatidylinositol 4,5-bisphosphate phosphodiesterase"/>
    <property type="match status" value="1"/>
</dbReference>
<dbReference type="EC" id="3.1.4.11" evidence="4"/>
<dbReference type="GO" id="GO:0048015">
    <property type="term" value="P:phosphatidylinositol-mediated signaling"/>
    <property type="evidence" value="ECO:0007669"/>
    <property type="project" value="TreeGrafter"/>
</dbReference>
<feature type="region of interest" description="Disordered" evidence="5">
    <location>
        <begin position="708"/>
        <end position="861"/>
    </location>
</feature>
<dbReference type="SMART" id="SM00148">
    <property type="entry name" value="PLCXc"/>
    <property type="match status" value="1"/>
</dbReference>
<keyword evidence="4" id="KW-0443">Lipid metabolism</keyword>
<dbReference type="Ensembl" id="ENSENLT00000024419.1">
    <property type="protein sequence ID" value="ENSENLP00000023639.1"/>
    <property type="gene ID" value="ENSENLG00000010580.1"/>
</dbReference>
<dbReference type="PANTHER" id="PTHR10336">
    <property type="entry name" value="PHOSPHOINOSITIDE-SPECIFIC PHOSPHOLIPASE C FAMILY PROTEIN"/>
    <property type="match status" value="1"/>
</dbReference>
<feature type="compositionally biased region" description="Low complexity" evidence="5">
    <location>
        <begin position="768"/>
        <end position="778"/>
    </location>
</feature>
<dbReference type="Pfam" id="PF00168">
    <property type="entry name" value="C2"/>
    <property type="match status" value="1"/>
</dbReference>
<accession>A0A665UWE9</accession>
<dbReference type="Pfam" id="PF22631">
    <property type="entry name" value="PLCB1-4-like_EFh"/>
    <property type="match status" value="1"/>
</dbReference>
<feature type="compositionally biased region" description="Acidic residues" evidence="5">
    <location>
        <begin position="731"/>
        <end position="741"/>
    </location>
</feature>
<reference evidence="8" key="1">
    <citation type="submission" date="2021-04" db="EMBL/GenBank/DDBJ databases">
        <authorList>
            <consortium name="Wellcome Sanger Institute Data Sharing"/>
        </authorList>
    </citation>
    <scope>NUCLEOTIDE SEQUENCE [LARGE SCALE GENOMIC DNA]</scope>
</reference>
<organism evidence="8 9">
    <name type="scientific">Echeneis naucrates</name>
    <name type="common">Live sharksucker</name>
    <dbReference type="NCBI Taxonomy" id="173247"/>
    <lineage>
        <taxon>Eukaryota</taxon>
        <taxon>Metazoa</taxon>
        <taxon>Chordata</taxon>
        <taxon>Craniata</taxon>
        <taxon>Vertebrata</taxon>
        <taxon>Euteleostomi</taxon>
        <taxon>Actinopterygii</taxon>
        <taxon>Neopterygii</taxon>
        <taxon>Teleostei</taxon>
        <taxon>Neoteleostei</taxon>
        <taxon>Acanthomorphata</taxon>
        <taxon>Carangaria</taxon>
        <taxon>Carangiformes</taxon>
        <taxon>Echeneidae</taxon>
        <taxon>Echeneis</taxon>
    </lineage>
</organism>
<dbReference type="InterPro" id="IPR037862">
    <property type="entry name" value="PLC-beta_PH"/>
</dbReference>
<dbReference type="InterPro" id="IPR035892">
    <property type="entry name" value="C2_domain_sf"/>
</dbReference>
<dbReference type="Proteomes" id="UP000472264">
    <property type="component" value="Chromosome 22"/>
</dbReference>
<dbReference type="InterPro" id="IPR011992">
    <property type="entry name" value="EF-hand-dom_pair"/>
</dbReference>
<evidence type="ECO:0000259" key="7">
    <source>
        <dbReference type="PROSITE" id="PS50008"/>
    </source>
</evidence>
<dbReference type="PROSITE" id="PS50008">
    <property type="entry name" value="PIPLC_Y_DOMAIN"/>
    <property type="match status" value="1"/>
</dbReference>
<reference evidence="8" key="2">
    <citation type="submission" date="2025-08" db="UniProtKB">
        <authorList>
            <consortium name="Ensembl"/>
        </authorList>
    </citation>
    <scope>IDENTIFICATION</scope>
</reference>
<keyword evidence="4" id="KW-0442">Lipid degradation</keyword>
<dbReference type="GO" id="GO:0004435">
    <property type="term" value="F:phosphatidylinositol-4,5-bisphosphate phospholipase C activity"/>
    <property type="evidence" value="ECO:0007669"/>
    <property type="project" value="UniProtKB-EC"/>
</dbReference>
<comment type="catalytic activity">
    <reaction evidence="4">
        <text>a 1,2-diacyl-sn-glycero-3-phospho-(1D-myo-inositol-4,5-bisphosphate) + H2O = 1D-myo-inositol 1,4,5-trisphosphate + a 1,2-diacyl-sn-glycerol + H(+)</text>
        <dbReference type="Rhea" id="RHEA:33179"/>
        <dbReference type="ChEBI" id="CHEBI:15377"/>
        <dbReference type="ChEBI" id="CHEBI:15378"/>
        <dbReference type="ChEBI" id="CHEBI:17815"/>
        <dbReference type="ChEBI" id="CHEBI:58456"/>
        <dbReference type="ChEBI" id="CHEBI:203600"/>
        <dbReference type="EC" id="3.1.4.11"/>
    </reaction>
</comment>
<keyword evidence="3" id="KW-0807">Transducer</keyword>
<dbReference type="Pfam" id="PF09279">
    <property type="entry name" value="EF-hand_like"/>
    <property type="match status" value="1"/>
</dbReference>
<dbReference type="InterPro" id="IPR015359">
    <property type="entry name" value="PLC_EF-hand-like"/>
</dbReference>
<dbReference type="OMA" id="TIEDNWT"/>
<dbReference type="SUPFAM" id="SSF49562">
    <property type="entry name" value="C2 domain (Calcium/lipid-binding domain, CaLB)"/>
    <property type="match status" value="1"/>
</dbReference>
<feature type="compositionally biased region" description="Basic and acidic residues" evidence="5">
    <location>
        <begin position="784"/>
        <end position="802"/>
    </location>
</feature>
<dbReference type="GO" id="GO:0016042">
    <property type="term" value="P:lipid catabolic process"/>
    <property type="evidence" value="ECO:0007669"/>
    <property type="project" value="UniProtKB-KW"/>
</dbReference>
<dbReference type="Pfam" id="PF00388">
    <property type="entry name" value="PI-PLC-X"/>
    <property type="match status" value="1"/>
</dbReference>
<dbReference type="SUPFAM" id="SSF50729">
    <property type="entry name" value="PH domain-like"/>
    <property type="match status" value="1"/>
</dbReference>
<dbReference type="SMART" id="SM00239">
    <property type="entry name" value="C2"/>
    <property type="match status" value="1"/>
</dbReference>
<reference evidence="8" key="3">
    <citation type="submission" date="2025-09" db="UniProtKB">
        <authorList>
            <consortium name="Ensembl"/>
        </authorList>
    </citation>
    <scope>IDENTIFICATION</scope>
</reference>
<dbReference type="GO" id="GO:0051209">
    <property type="term" value="P:release of sequestered calcium ion into cytosol"/>
    <property type="evidence" value="ECO:0007669"/>
    <property type="project" value="TreeGrafter"/>
</dbReference>
<dbReference type="InterPro" id="IPR001711">
    <property type="entry name" value="PLipase_C_Pinositol-sp_Y"/>
</dbReference>
<dbReference type="SUPFAM" id="SSF51695">
    <property type="entry name" value="PLC-like phosphodiesterases"/>
    <property type="match status" value="1"/>
</dbReference>
<dbReference type="InterPro" id="IPR017946">
    <property type="entry name" value="PLC-like_Pdiesterase_TIM-brl"/>
</dbReference>
<dbReference type="GO" id="GO:0005737">
    <property type="term" value="C:cytoplasm"/>
    <property type="evidence" value="ECO:0007669"/>
    <property type="project" value="UniProtKB-SubCell"/>
</dbReference>
<dbReference type="GO" id="GO:0007186">
    <property type="term" value="P:G protein-coupled receptor signaling pathway"/>
    <property type="evidence" value="ECO:0007669"/>
    <property type="project" value="TreeGrafter"/>
</dbReference>
<dbReference type="Gene3D" id="2.60.40.150">
    <property type="entry name" value="C2 domain"/>
    <property type="match status" value="1"/>
</dbReference>
<dbReference type="Gene3D" id="3.20.20.190">
    <property type="entry name" value="Phosphatidylinositol (PI) phosphodiesterase"/>
    <property type="match status" value="1"/>
</dbReference>
<protein>
    <recommendedName>
        <fullName evidence="4">Phosphoinositide phospholipase C</fullName>
        <ecNumber evidence="4">3.1.4.11</ecNumber>
    </recommendedName>
</protein>
<dbReference type="AlphaFoldDB" id="A0A665UWE9"/>
<dbReference type="SUPFAM" id="SSF47473">
    <property type="entry name" value="EF-hand"/>
    <property type="match status" value="1"/>
</dbReference>
<evidence type="ECO:0000256" key="4">
    <source>
        <dbReference type="RuleBase" id="RU361133"/>
    </source>
</evidence>
<evidence type="ECO:0000259" key="6">
    <source>
        <dbReference type="PROSITE" id="PS50004"/>
    </source>
</evidence>
<evidence type="ECO:0000313" key="9">
    <source>
        <dbReference type="Proteomes" id="UP000472264"/>
    </source>
</evidence>
<dbReference type="FunFam" id="1.10.238.10:FF:000005">
    <property type="entry name" value="Phosphoinositide phospholipase C"/>
    <property type="match status" value="1"/>
</dbReference>